<evidence type="ECO:0000313" key="2">
    <source>
        <dbReference type="EMBL" id="TYQ03906.1"/>
    </source>
</evidence>
<name>A0A652YP94_NOCGL</name>
<protein>
    <submittedName>
        <fullName evidence="2">Uncharacterized protein</fullName>
    </submittedName>
</protein>
<dbReference type="EMBL" id="VNIQ01000004">
    <property type="protein sequence ID" value="TYQ03906.1"/>
    <property type="molecule type" value="Genomic_DNA"/>
</dbReference>
<gene>
    <name evidence="2" type="ORF">FNL38_104275</name>
</gene>
<proteinExistence type="predicted"/>
<comment type="caution">
    <text evidence="2">The sequence shown here is derived from an EMBL/GenBank/DDBJ whole genome shotgun (WGS) entry which is preliminary data.</text>
</comment>
<reference evidence="2" key="1">
    <citation type="submission" date="2019-07" db="EMBL/GenBank/DDBJ databases">
        <title>Genomic Encyclopedia of Type Strains, Phase IV (KMG-IV): sequencing the most valuable type-strain genomes for metagenomic binning, comparative biology and taxonomic classification.</title>
        <authorList>
            <person name="Goeker M."/>
        </authorList>
    </citation>
    <scope>NUCLEOTIDE SEQUENCE</scope>
    <source>
        <strain evidence="2">DSM 44596</strain>
    </source>
</reference>
<sequence length="35" mass="3581">MLRSRNAPVIGADVSEDDSPTRNAPVSTRGEAPGG</sequence>
<organism evidence="2">
    <name type="scientific">Nocardia globerula</name>
    <dbReference type="NCBI Taxonomy" id="1818"/>
    <lineage>
        <taxon>Bacteria</taxon>
        <taxon>Bacillati</taxon>
        <taxon>Actinomycetota</taxon>
        <taxon>Actinomycetes</taxon>
        <taxon>Mycobacteriales</taxon>
        <taxon>Nocardiaceae</taxon>
        <taxon>Nocardia</taxon>
    </lineage>
</organism>
<feature type="region of interest" description="Disordered" evidence="1">
    <location>
        <begin position="1"/>
        <end position="35"/>
    </location>
</feature>
<dbReference type="AlphaFoldDB" id="A0A652YP94"/>
<evidence type="ECO:0000256" key="1">
    <source>
        <dbReference type="SAM" id="MobiDB-lite"/>
    </source>
</evidence>
<accession>A0A652YP94</accession>